<dbReference type="GO" id="GO:0004185">
    <property type="term" value="F:serine-type carboxypeptidase activity"/>
    <property type="evidence" value="ECO:0007669"/>
    <property type="project" value="InterPro"/>
</dbReference>
<evidence type="ECO:0000313" key="2">
    <source>
        <dbReference type="Proteomes" id="UP000824241"/>
    </source>
</evidence>
<feature type="non-terminal residue" evidence="1">
    <location>
        <position position="448"/>
    </location>
</feature>
<dbReference type="Pfam" id="PF00450">
    <property type="entry name" value="Peptidase_S10"/>
    <property type="match status" value="1"/>
</dbReference>
<dbReference type="EMBL" id="DVHA01000102">
    <property type="protein sequence ID" value="HIR60550.1"/>
    <property type="molecule type" value="Genomic_DNA"/>
</dbReference>
<gene>
    <name evidence="1" type="ORF">IAB37_03135</name>
</gene>
<evidence type="ECO:0000313" key="1">
    <source>
        <dbReference type="EMBL" id="HIR60550.1"/>
    </source>
</evidence>
<dbReference type="AlphaFoldDB" id="A0A9D1J4L8"/>
<evidence type="ECO:0008006" key="3">
    <source>
        <dbReference type="Google" id="ProtNLM"/>
    </source>
</evidence>
<organism evidence="1 2">
    <name type="scientific">Candidatus Faecivivens stercoravium</name>
    <dbReference type="NCBI Taxonomy" id="2840803"/>
    <lineage>
        <taxon>Bacteria</taxon>
        <taxon>Bacillati</taxon>
        <taxon>Bacillota</taxon>
        <taxon>Clostridia</taxon>
        <taxon>Eubacteriales</taxon>
        <taxon>Oscillospiraceae</taxon>
        <taxon>Oscillospiraceae incertae sedis</taxon>
        <taxon>Candidatus Faecivivens</taxon>
    </lineage>
</organism>
<reference evidence="1" key="1">
    <citation type="submission" date="2020-10" db="EMBL/GenBank/DDBJ databases">
        <authorList>
            <person name="Gilroy R."/>
        </authorList>
    </citation>
    <scope>NUCLEOTIDE SEQUENCE</scope>
    <source>
        <strain evidence="1">CHK189-12415</strain>
    </source>
</reference>
<reference evidence="1" key="2">
    <citation type="journal article" date="2021" name="PeerJ">
        <title>Extensive microbial diversity within the chicken gut microbiome revealed by metagenomics and culture.</title>
        <authorList>
            <person name="Gilroy R."/>
            <person name="Ravi A."/>
            <person name="Getino M."/>
            <person name="Pursley I."/>
            <person name="Horton D.L."/>
            <person name="Alikhan N.F."/>
            <person name="Baker D."/>
            <person name="Gharbi K."/>
            <person name="Hall N."/>
            <person name="Watson M."/>
            <person name="Adriaenssens E.M."/>
            <person name="Foster-Nyarko E."/>
            <person name="Jarju S."/>
            <person name="Secka A."/>
            <person name="Antonio M."/>
            <person name="Oren A."/>
            <person name="Chaudhuri R.R."/>
            <person name="La Ragione R."/>
            <person name="Hildebrand F."/>
            <person name="Pallen M.J."/>
        </authorList>
    </citation>
    <scope>NUCLEOTIDE SEQUENCE</scope>
    <source>
        <strain evidence="1">CHK189-12415</strain>
    </source>
</reference>
<dbReference type="GO" id="GO:0006508">
    <property type="term" value="P:proteolysis"/>
    <property type="evidence" value="ECO:0007669"/>
    <property type="project" value="InterPro"/>
</dbReference>
<dbReference type="InterPro" id="IPR029058">
    <property type="entry name" value="AB_hydrolase_fold"/>
</dbReference>
<name>A0A9D1J4L8_9FIRM</name>
<dbReference type="Proteomes" id="UP000824241">
    <property type="component" value="Unassembled WGS sequence"/>
</dbReference>
<protein>
    <recommendedName>
        <fullName evidence="3">Peptidase S10</fullName>
    </recommendedName>
</protein>
<dbReference type="Gene3D" id="3.40.50.1820">
    <property type="entry name" value="alpha/beta hydrolase"/>
    <property type="match status" value="1"/>
</dbReference>
<accession>A0A9D1J4L8</accession>
<sequence>MNITDYTLSPAVSGTARTSGGDIPYRFTFETARFTGGAEITAFCYLKEDAAPGRPVLFATNGGPGSSVAWLHLGLLGPKRVHMDDPVAPKTTPPFSLEDNPHCPLDLCDIVLMDPPGAGFSAAPDSEHQKDYFSVDGDAGAFALFIEEWLARHGRANSPIYFAAESYGTIRAPALMDALYGGPFASTKMLTALSFSGVLFLGTAFTTAATILQQPPCEESVRNLLSAAATTACHHPGRFPSPEAAADEAWAFAPRYLEALFKGSTLPEAERKAVAETVSRFTCIPAEKLLARGLRYKMDEYRKSVLPGEEVGAYDGRYRMAGSAVPGSVPFPGMTDTIADDPAMGRYCPSFSGGMAELKKAFNLPAKPYPLINLAVNSAWQYASSHPALGSLENAVRRSPDLKFFFGTGLYDLVTVAGNVRYTLAQSAIPMDRVTVREYRSGHMPYLG</sequence>
<proteinExistence type="predicted"/>
<comment type="caution">
    <text evidence="1">The sequence shown here is derived from an EMBL/GenBank/DDBJ whole genome shotgun (WGS) entry which is preliminary data.</text>
</comment>
<dbReference type="SUPFAM" id="SSF53474">
    <property type="entry name" value="alpha/beta-Hydrolases"/>
    <property type="match status" value="1"/>
</dbReference>
<dbReference type="InterPro" id="IPR001563">
    <property type="entry name" value="Peptidase_S10"/>
</dbReference>